<dbReference type="OrthoDB" id="1725512at2759"/>
<feature type="domain" description="Protein kinase" evidence="5">
    <location>
        <begin position="52"/>
        <end position="131"/>
    </location>
</feature>
<keyword evidence="7" id="KW-1185">Reference proteome</keyword>
<name>A0A2U1KGZ9_ARTAN</name>
<accession>A0A2U1KGZ9</accession>
<evidence type="ECO:0000313" key="7">
    <source>
        <dbReference type="Proteomes" id="UP000245207"/>
    </source>
</evidence>
<dbReference type="STRING" id="35608.A0A2U1KGZ9"/>
<keyword evidence="3 4" id="KW-0067">ATP-binding</keyword>
<dbReference type="Gene3D" id="3.30.200.20">
    <property type="entry name" value="Phosphorylase Kinase, domain 1"/>
    <property type="match status" value="1"/>
</dbReference>
<gene>
    <name evidence="6" type="ORF">CTI12_AA604560</name>
</gene>
<keyword evidence="1" id="KW-0723">Serine/threonine-protein kinase</keyword>
<sequence length="131" mass="14869">MTQKKKRELDGHDITSDEISMKAISQPAKEFQEGPSCMFKKFSFKETKKASNNFGIIIGEGGFGTVFRAQFRDGSTLALKRMNKVSNQAVEEFYREIELLARLHHRHLVALKAFGLKNMKGFSCMNISIYG</sequence>
<reference evidence="6 7" key="1">
    <citation type="journal article" date="2018" name="Mol. Plant">
        <title>The genome of Artemisia annua provides insight into the evolution of Asteraceae family and artemisinin biosynthesis.</title>
        <authorList>
            <person name="Shen Q."/>
            <person name="Zhang L."/>
            <person name="Liao Z."/>
            <person name="Wang S."/>
            <person name="Yan T."/>
            <person name="Shi P."/>
            <person name="Liu M."/>
            <person name="Fu X."/>
            <person name="Pan Q."/>
            <person name="Wang Y."/>
            <person name="Lv Z."/>
            <person name="Lu X."/>
            <person name="Zhang F."/>
            <person name="Jiang W."/>
            <person name="Ma Y."/>
            <person name="Chen M."/>
            <person name="Hao X."/>
            <person name="Li L."/>
            <person name="Tang Y."/>
            <person name="Lv G."/>
            <person name="Zhou Y."/>
            <person name="Sun X."/>
            <person name="Brodelius P.E."/>
            <person name="Rose J.K.C."/>
            <person name="Tang K."/>
        </authorList>
    </citation>
    <scope>NUCLEOTIDE SEQUENCE [LARGE SCALE GENOMIC DNA]</scope>
    <source>
        <strain evidence="7">cv. Huhao1</strain>
        <tissue evidence="6">Leaf</tissue>
    </source>
</reference>
<keyword evidence="6" id="KW-0430">Lectin</keyword>
<dbReference type="InterPro" id="IPR000719">
    <property type="entry name" value="Prot_kinase_dom"/>
</dbReference>
<dbReference type="SUPFAM" id="SSF56112">
    <property type="entry name" value="Protein kinase-like (PK-like)"/>
    <property type="match status" value="1"/>
</dbReference>
<organism evidence="6 7">
    <name type="scientific">Artemisia annua</name>
    <name type="common">Sweet wormwood</name>
    <dbReference type="NCBI Taxonomy" id="35608"/>
    <lineage>
        <taxon>Eukaryota</taxon>
        <taxon>Viridiplantae</taxon>
        <taxon>Streptophyta</taxon>
        <taxon>Embryophyta</taxon>
        <taxon>Tracheophyta</taxon>
        <taxon>Spermatophyta</taxon>
        <taxon>Magnoliopsida</taxon>
        <taxon>eudicotyledons</taxon>
        <taxon>Gunneridae</taxon>
        <taxon>Pentapetalae</taxon>
        <taxon>asterids</taxon>
        <taxon>campanulids</taxon>
        <taxon>Asterales</taxon>
        <taxon>Asteraceae</taxon>
        <taxon>Asteroideae</taxon>
        <taxon>Anthemideae</taxon>
        <taxon>Artemisiinae</taxon>
        <taxon>Artemisia</taxon>
    </lineage>
</organism>
<keyword evidence="2 4" id="KW-0547">Nucleotide-binding</keyword>
<dbReference type="InterPro" id="IPR011009">
    <property type="entry name" value="Kinase-like_dom_sf"/>
</dbReference>
<dbReference type="FunFam" id="3.30.200.20:FF:000521">
    <property type="entry name" value="Protein kinase superfamily protein"/>
    <property type="match status" value="1"/>
</dbReference>
<dbReference type="Proteomes" id="UP000245207">
    <property type="component" value="Unassembled WGS sequence"/>
</dbReference>
<dbReference type="PANTHER" id="PTHR47989:SF36">
    <property type="entry name" value="PROTEIN KINASE DOMAIN-CONTAINING PROTEIN"/>
    <property type="match status" value="1"/>
</dbReference>
<proteinExistence type="predicted"/>
<dbReference type="GO" id="GO:0004674">
    <property type="term" value="F:protein serine/threonine kinase activity"/>
    <property type="evidence" value="ECO:0007669"/>
    <property type="project" value="UniProtKB-KW"/>
</dbReference>
<comment type="caution">
    <text evidence="6">The sequence shown here is derived from an EMBL/GenBank/DDBJ whole genome shotgun (WGS) entry which is preliminary data.</text>
</comment>
<evidence type="ECO:0000256" key="1">
    <source>
        <dbReference type="ARBA" id="ARBA00022527"/>
    </source>
</evidence>
<dbReference type="PROSITE" id="PS50011">
    <property type="entry name" value="PROTEIN_KINASE_DOM"/>
    <property type="match status" value="1"/>
</dbReference>
<dbReference type="InterPro" id="IPR017441">
    <property type="entry name" value="Protein_kinase_ATP_BS"/>
</dbReference>
<protein>
    <submittedName>
        <fullName evidence="6">Concanavalin A-like lectin/glucanase domain, Serine/threonine-protein kinase pim-1/2/3</fullName>
    </submittedName>
</protein>
<dbReference type="EMBL" id="PKPP01019030">
    <property type="protein sequence ID" value="PWA35968.1"/>
    <property type="molecule type" value="Genomic_DNA"/>
</dbReference>
<feature type="binding site" evidence="4">
    <location>
        <position position="80"/>
    </location>
    <ligand>
        <name>ATP</name>
        <dbReference type="ChEBI" id="CHEBI:30616"/>
    </ligand>
</feature>
<evidence type="ECO:0000256" key="4">
    <source>
        <dbReference type="PROSITE-ProRule" id="PRU10141"/>
    </source>
</evidence>
<evidence type="ECO:0000256" key="3">
    <source>
        <dbReference type="ARBA" id="ARBA00022840"/>
    </source>
</evidence>
<dbReference type="PANTHER" id="PTHR47989">
    <property type="entry name" value="OS01G0750732 PROTEIN"/>
    <property type="match status" value="1"/>
</dbReference>
<dbReference type="PROSITE" id="PS00107">
    <property type="entry name" value="PROTEIN_KINASE_ATP"/>
    <property type="match status" value="1"/>
</dbReference>
<dbReference type="Pfam" id="PF00069">
    <property type="entry name" value="Pkinase"/>
    <property type="match status" value="1"/>
</dbReference>
<evidence type="ECO:0000313" key="6">
    <source>
        <dbReference type="EMBL" id="PWA35968.1"/>
    </source>
</evidence>
<evidence type="ECO:0000259" key="5">
    <source>
        <dbReference type="PROSITE" id="PS50011"/>
    </source>
</evidence>
<keyword evidence="6" id="KW-0808">Transferase</keyword>
<dbReference type="GO" id="GO:0005524">
    <property type="term" value="F:ATP binding"/>
    <property type="evidence" value="ECO:0007669"/>
    <property type="project" value="UniProtKB-UniRule"/>
</dbReference>
<keyword evidence="6" id="KW-0418">Kinase</keyword>
<dbReference type="AlphaFoldDB" id="A0A2U1KGZ9"/>
<dbReference type="GO" id="GO:0030246">
    <property type="term" value="F:carbohydrate binding"/>
    <property type="evidence" value="ECO:0007669"/>
    <property type="project" value="UniProtKB-KW"/>
</dbReference>
<evidence type="ECO:0000256" key="2">
    <source>
        <dbReference type="ARBA" id="ARBA00022741"/>
    </source>
</evidence>